<dbReference type="GO" id="GO:0035091">
    <property type="term" value="F:phosphatidylinositol binding"/>
    <property type="evidence" value="ECO:0007669"/>
    <property type="project" value="TreeGrafter"/>
</dbReference>
<dbReference type="InterPro" id="IPR007461">
    <property type="entry name" value="Ysc84_actin-binding"/>
</dbReference>
<dbReference type="KEGG" id="cvr:CHLNCDRAFT_133606"/>
<dbReference type="PANTHER" id="PTHR15629:SF2">
    <property type="entry name" value="SH3 DOMAIN-CONTAINING YSC84-LIKE PROTEIN 1"/>
    <property type="match status" value="1"/>
</dbReference>
<proteinExistence type="predicted"/>
<dbReference type="GeneID" id="17359022"/>
<dbReference type="CDD" id="cd11524">
    <property type="entry name" value="SYLF"/>
    <property type="match status" value="1"/>
</dbReference>
<dbReference type="Pfam" id="PF04366">
    <property type="entry name" value="Ysc84"/>
    <property type="match status" value="1"/>
</dbReference>
<dbReference type="RefSeq" id="XP_005852258.1">
    <property type="nucleotide sequence ID" value="XM_005852196.1"/>
</dbReference>
<organism evidence="3">
    <name type="scientific">Chlorella variabilis</name>
    <name type="common">Green alga</name>
    <dbReference type="NCBI Taxonomy" id="554065"/>
    <lineage>
        <taxon>Eukaryota</taxon>
        <taxon>Viridiplantae</taxon>
        <taxon>Chlorophyta</taxon>
        <taxon>core chlorophytes</taxon>
        <taxon>Trebouxiophyceae</taxon>
        <taxon>Chlorellales</taxon>
        <taxon>Chlorellaceae</taxon>
        <taxon>Chlorella clade</taxon>
        <taxon>Chlorella</taxon>
    </lineage>
</organism>
<reference evidence="2 3" key="1">
    <citation type="journal article" date="2010" name="Plant Cell">
        <title>The Chlorella variabilis NC64A genome reveals adaptation to photosymbiosis, coevolution with viruses, and cryptic sex.</title>
        <authorList>
            <person name="Blanc G."/>
            <person name="Duncan G."/>
            <person name="Agarkova I."/>
            <person name="Borodovsky M."/>
            <person name="Gurnon J."/>
            <person name="Kuo A."/>
            <person name="Lindquist E."/>
            <person name="Lucas S."/>
            <person name="Pangilinan J."/>
            <person name="Polle J."/>
            <person name="Salamov A."/>
            <person name="Terry A."/>
            <person name="Yamada T."/>
            <person name="Dunigan D.D."/>
            <person name="Grigoriev I.V."/>
            <person name="Claverie J.M."/>
            <person name="Van Etten J.L."/>
        </authorList>
    </citation>
    <scope>NUCLEOTIDE SEQUENCE [LARGE SCALE GENOMIC DNA]</scope>
    <source>
        <strain evidence="2 3">NC64A</strain>
    </source>
</reference>
<dbReference type="eggNOG" id="KOG1843">
    <property type="taxonomic scope" value="Eukaryota"/>
</dbReference>
<dbReference type="AlphaFoldDB" id="E1Z3F8"/>
<evidence type="ECO:0000313" key="3">
    <source>
        <dbReference type="Proteomes" id="UP000008141"/>
    </source>
</evidence>
<protein>
    <recommendedName>
        <fullName evidence="1">Ysc84 actin-binding domain-containing protein</fullName>
    </recommendedName>
</protein>
<dbReference type="OMA" id="THIGGDE"/>
<dbReference type="EMBL" id="GL433835">
    <property type="protein sequence ID" value="EFN60156.1"/>
    <property type="molecule type" value="Genomic_DNA"/>
</dbReference>
<keyword evidence="3" id="KW-1185">Reference proteome</keyword>
<dbReference type="InParanoid" id="E1Z3F8"/>
<dbReference type="Proteomes" id="UP000008141">
    <property type="component" value="Unassembled WGS sequence"/>
</dbReference>
<feature type="domain" description="Ysc84 actin-binding" evidence="1">
    <location>
        <begin position="81"/>
        <end position="203"/>
    </location>
</feature>
<evidence type="ECO:0000313" key="2">
    <source>
        <dbReference type="EMBL" id="EFN60156.1"/>
    </source>
</evidence>
<dbReference type="OrthoDB" id="509948at2759"/>
<evidence type="ECO:0000259" key="1">
    <source>
        <dbReference type="Pfam" id="PF04366"/>
    </source>
</evidence>
<sequence length="211" mass="22029">MADVSADVEKAVALVKRLAKKEGQPVGERHLAQRELQQCSGLFFTFAGAVLTVEGGSGFVIAKQGLQGGTWSAPLFITVFAGGVGLSLGYSQIDSVIVLDTEAAVKRYAAAQNDLATDVAAVGPLSHVAGQDSVSLLTLSEETFPYSVSSGALVDLSYKGMRYQLDSSKNKQLYGDLSAEAILGSDSTPPPAFSALYDLLNSYLTTGVMPA</sequence>
<gene>
    <name evidence="2" type="ORF">CHLNCDRAFT_133606</name>
</gene>
<dbReference type="PANTHER" id="PTHR15629">
    <property type="entry name" value="SH3YL1 PROTEIN"/>
    <property type="match status" value="1"/>
</dbReference>
<accession>E1Z3F8</accession>
<dbReference type="InterPro" id="IPR051702">
    <property type="entry name" value="SH3_domain_YSC84-like"/>
</dbReference>
<name>E1Z3F8_CHLVA</name>